<protein>
    <submittedName>
        <fullName evidence="3">Dienelactone hydrolase</fullName>
    </submittedName>
</protein>
<reference evidence="3 4" key="6">
    <citation type="journal article" date="2011" name="Appl. Environ. Microbiol.">
        <title>Involvement of the azorhizobial chromosome partition gene (parA) in the onset of bacteroid differentiation during Sesbania rostrata stem nodule development.</title>
        <authorList>
            <person name="Liu CT."/>
            <person name="Lee KB."/>
            <person name="Wang YS."/>
            <person name="Peng MH."/>
            <person name="Lee KT."/>
            <person name="Suzuki S."/>
            <person name="Suzuki T."/>
            <person name="Oyaizu H."/>
        </authorList>
    </citation>
    <scope>NUCLEOTIDE SEQUENCE [LARGE SCALE GENOMIC DNA]</scope>
    <source>
        <strain evidence="4">ATCC 43989 / DSM 5975 / JCM 20966 / LMG 6465 / NBRC 14845 / NCIMB 13405 / ORS 571</strain>
    </source>
</reference>
<dbReference type="Proteomes" id="UP000000270">
    <property type="component" value="Chromosome"/>
</dbReference>
<keyword evidence="4" id="KW-1185">Reference proteome</keyword>
<dbReference type="HOGENOM" id="CLU_048587_1_1_5"/>
<comment type="similarity">
    <text evidence="1">Belongs to the AB hydrolase superfamily. FUS2 hydrolase family.</text>
</comment>
<dbReference type="Pfam" id="PF12697">
    <property type="entry name" value="Abhydrolase_6"/>
    <property type="match status" value="1"/>
</dbReference>
<evidence type="ECO:0000313" key="3">
    <source>
        <dbReference type="EMBL" id="BAF87879.1"/>
    </source>
</evidence>
<name>A8I2I7_AZOC5</name>
<evidence type="ECO:0000256" key="1">
    <source>
        <dbReference type="ARBA" id="ARBA00038115"/>
    </source>
</evidence>
<dbReference type="InterPro" id="IPR000073">
    <property type="entry name" value="AB_hydrolase_1"/>
</dbReference>
<dbReference type="EMBL" id="AP009384">
    <property type="protein sequence ID" value="BAF87879.1"/>
    <property type="molecule type" value="Genomic_DNA"/>
</dbReference>
<dbReference type="GO" id="GO:0016787">
    <property type="term" value="F:hydrolase activity"/>
    <property type="evidence" value="ECO:0007669"/>
    <property type="project" value="UniProtKB-KW"/>
</dbReference>
<gene>
    <name evidence="3" type="ordered locus">AZC_1881</name>
</gene>
<feature type="domain" description="AB hydrolase-1" evidence="2">
    <location>
        <begin position="42"/>
        <end position="278"/>
    </location>
</feature>
<reference evidence="4" key="2">
    <citation type="submission" date="2007-04" db="EMBL/GenBank/DDBJ databases">
        <title>Complete genome sequence of the nitrogen-fixing bacterium Azorhizobium caulinodans ORS571.</title>
        <authorList>
            <person name="Lee K.B."/>
            <person name="Backer P.D."/>
            <person name="Aono T."/>
            <person name="Liu C.T."/>
            <person name="Suzuki S."/>
            <person name="Suzuki T."/>
            <person name="Kaneko T."/>
            <person name="Yamada M."/>
            <person name="Tabata S."/>
            <person name="Kupfer D.M."/>
            <person name="Najar F.Z."/>
            <person name="Wiley G.B."/>
            <person name="Roe B."/>
            <person name="Binnewies T."/>
            <person name="Ussery D."/>
            <person name="Vereecke D."/>
            <person name="Gevers D."/>
            <person name="Holsters M."/>
            <person name="Oyaizu H."/>
        </authorList>
    </citation>
    <scope>NUCLEOTIDE SEQUENCE [LARGE SCALE GENOMIC DNA]</scope>
    <source>
        <strain evidence="4">ATCC 43989 / DSM 5975 / JCM 20966 / LMG 6465 / NBRC 14845 / NCIMB 13405 / ORS 571</strain>
    </source>
</reference>
<reference evidence="3 4" key="3">
    <citation type="journal article" date="2008" name="BMC Genomics">
        <title>The genome of the versatile nitrogen fixer Azorhizobium caulinodans ORS571.</title>
        <authorList>
            <person name="Lee KB."/>
            <person name="Backer P.D."/>
            <person name="Aono T."/>
            <person name="Liu CT."/>
            <person name="Suzuki S."/>
            <person name="Suzuki T."/>
            <person name="Kaneko T."/>
            <person name="Yamada M."/>
            <person name="Tabata S."/>
            <person name="Kupfer D.M."/>
            <person name="Najar F.Z."/>
            <person name="Wiley G.B."/>
            <person name="Roe B."/>
            <person name="Binnewies T.T."/>
            <person name="Ussery D.W."/>
            <person name="D'Haeze W."/>
            <person name="Herder J.D."/>
            <person name="Gevers D."/>
            <person name="Vereecke D."/>
            <person name="Holsters M."/>
            <person name="Oyaizu H."/>
        </authorList>
    </citation>
    <scope>NUCLEOTIDE SEQUENCE [LARGE SCALE GENOMIC DNA]</scope>
    <source>
        <strain evidence="4">ATCC 43989 / DSM 5975 / JCM 20966 / LMG 6465 / NBRC 14845 / NCIMB 13405 / ORS 571</strain>
    </source>
</reference>
<accession>A8I2I7</accession>
<evidence type="ECO:0000259" key="2">
    <source>
        <dbReference type="Pfam" id="PF12697"/>
    </source>
</evidence>
<evidence type="ECO:0000313" key="4">
    <source>
        <dbReference type="Proteomes" id="UP000000270"/>
    </source>
</evidence>
<sequence>MIEARDRTMQEKLTFMSDGLKLSAVLHVPEGRRPDERLPAFIVLHGFVGSKDESHAEIQARMLEDFGYVALRFDFRCCGESEGERAQVRCFDQVADAKNALTFLAGRPEVDPARIGVVGHSFGAAVAVYSAGVDSRFACVISSCGWGDGERKFRGQHPTPEAWARFTGLLEAGRKHKRETGQSMWISRFDAVPIPEPLRRNLSPKAIMEIPVETAISMYEFRADDVVGNIAPRPALFFHTADDGITPTEQSIRMFEKAGQPAELMLITGTSHFPLSEQDAPRTKLMIRGWLDKFFPSPLGGAA</sequence>
<organism evidence="3 4">
    <name type="scientific">Azorhizobium caulinodans (strain ATCC 43989 / DSM 5975 / JCM 20966 / LMG 6465 / NBRC 14845 / NCIMB 13405 / ORS 571)</name>
    <dbReference type="NCBI Taxonomy" id="438753"/>
    <lineage>
        <taxon>Bacteria</taxon>
        <taxon>Pseudomonadati</taxon>
        <taxon>Pseudomonadota</taxon>
        <taxon>Alphaproteobacteria</taxon>
        <taxon>Hyphomicrobiales</taxon>
        <taxon>Xanthobacteraceae</taxon>
        <taxon>Azorhizobium</taxon>
    </lineage>
</organism>
<reference evidence="3 4" key="4">
    <citation type="journal article" date="2009" name="Appl. Environ. Microbiol.">
        <title>Comparative genome-wide transcriptional profiling of Azorhizobium caulinodans ORS571 grown under free-living and symbiotic conditions.</title>
        <authorList>
            <person name="Tsukada S."/>
            <person name="Aono T."/>
            <person name="Akiba N."/>
            <person name="Lee KB."/>
            <person name="Liu CT."/>
            <person name="Toyazaki H."/>
            <person name="Oyaizu H."/>
        </authorList>
    </citation>
    <scope>NUCLEOTIDE SEQUENCE [LARGE SCALE GENOMIC DNA]</scope>
    <source>
        <strain evidence="4">ATCC 43989 / DSM 5975 / JCM 20966 / LMG 6465 / NBRC 14845 / NCIMB 13405 / ORS 571</strain>
    </source>
</reference>
<dbReference type="InterPro" id="IPR029058">
    <property type="entry name" value="AB_hydrolase_fold"/>
</dbReference>
<reference evidence="3 4" key="1">
    <citation type="journal article" date="2007" name="Appl. Environ. Microbiol.">
        <title>Rhizobial factors required for stem nodule maturation and maintenance in Sesbania rostrata-Azorhizobium caulinodans ORS571 symbiosis.</title>
        <authorList>
            <person name="Suzuki S."/>
            <person name="Aono T."/>
            <person name="Lee KB."/>
            <person name="Suzuki T."/>
            <person name="Liu CT."/>
            <person name="Miwa H."/>
            <person name="Wakao S."/>
            <person name="Iki T."/>
            <person name="Oyaizu H."/>
        </authorList>
    </citation>
    <scope>NUCLEOTIDE SEQUENCE [LARGE SCALE GENOMIC DNA]</scope>
    <source>
        <strain evidence="4">ATCC 43989 / DSM 5975 / JCM 20966 / LMG 6465 / NBRC 14845 / NCIMB 13405 / ORS 571</strain>
    </source>
</reference>
<dbReference type="eggNOG" id="COG1073">
    <property type="taxonomic scope" value="Bacteria"/>
</dbReference>
<dbReference type="InterPro" id="IPR050261">
    <property type="entry name" value="FrsA_esterase"/>
</dbReference>
<dbReference type="PANTHER" id="PTHR22946:SF0">
    <property type="entry name" value="DIENELACTONE HYDROLASE DOMAIN-CONTAINING PROTEIN"/>
    <property type="match status" value="1"/>
</dbReference>
<dbReference type="SUPFAM" id="SSF53474">
    <property type="entry name" value="alpha/beta-Hydrolases"/>
    <property type="match status" value="1"/>
</dbReference>
<proteinExistence type="inferred from homology"/>
<dbReference type="Gene3D" id="3.40.50.1820">
    <property type="entry name" value="alpha/beta hydrolase"/>
    <property type="match status" value="1"/>
</dbReference>
<dbReference type="PANTHER" id="PTHR22946">
    <property type="entry name" value="DIENELACTONE HYDROLASE DOMAIN-CONTAINING PROTEIN-RELATED"/>
    <property type="match status" value="1"/>
</dbReference>
<reference evidence="3 4" key="5">
    <citation type="journal article" date="2010" name="Appl. Environ. Microbiol.">
        <title>phrR-like gene praR of Azorhizobium caulinodans ORS571 is essential for symbiosis with Sesbania rostrata and is involved in expression of reb genes.</title>
        <authorList>
            <person name="Akiba N."/>
            <person name="Aono T."/>
            <person name="Toyazaki H."/>
            <person name="Sato S."/>
            <person name="Oyaizu H."/>
        </authorList>
    </citation>
    <scope>NUCLEOTIDE SEQUENCE [LARGE SCALE GENOMIC DNA]</scope>
    <source>
        <strain evidence="4">ATCC 43989 / DSM 5975 / JCM 20966 / LMG 6465 / NBRC 14845 / NCIMB 13405 / ORS 571</strain>
    </source>
</reference>
<keyword evidence="3" id="KW-0378">Hydrolase</keyword>
<dbReference type="KEGG" id="azc:AZC_1881"/>
<dbReference type="AlphaFoldDB" id="A8I2I7"/>
<dbReference type="STRING" id="438753.AZC_1881"/>